<sequence length="93" mass="10334">MEELFLYYNMLCLAITESIKDVCDAKVFPYIGVRIKWPNDLYLNGVEIGGILCTSAYRSKKFNVTGGMGLNVDNELPTTCLNKVSNELSASTD</sequence>
<organism evidence="2 3">
    <name type="scientific">Thalictrum thalictroides</name>
    <name type="common">Rue-anemone</name>
    <name type="synonym">Anemone thalictroides</name>
    <dbReference type="NCBI Taxonomy" id="46969"/>
    <lineage>
        <taxon>Eukaryota</taxon>
        <taxon>Viridiplantae</taxon>
        <taxon>Streptophyta</taxon>
        <taxon>Embryophyta</taxon>
        <taxon>Tracheophyta</taxon>
        <taxon>Spermatophyta</taxon>
        <taxon>Magnoliopsida</taxon>
        <taxon>Ranunculales</taxon>
        <taxon>Ranunculaceae</taxon>
        <taxon>Thalictroideae</taxon>
        <taxon>Thalictrum</taxon>
    </lineage>
</organism>
<name>A0A7J6W6N8_THATH</name>
<comment type="caution">
    <text evidence="2">The sequence shown here is derived from an EMBL/GenBank/DDBJ whole genome shotgun (WGS) entry which is preliminary data.</text>
</comment>
<dbReference type="AlphaFoldDB" id="A0A7J6W6N8"/>
<proteinExistence type="predicted"/>
<protein>
    <submittedName>
        <fullName evidence="2">Biotin--protein ligase 1 protein</fullName>
    </submittedName>
</protein>
<dbReference type="InterPro" id="IPR004143">
    <property type="entry name" value="BPL_LPL_catalytic"/>
</dbReference>
<keyword evidence="2" id="KW-0436">Ligase</keyword>
<dbReference type="PANTHER" id="PTHR12835:SF5">
    <property type="entry name" value="BIOTIN--PROTEIN LIGASE"/>
    <property type="match status" value="1"/>
</dbReference>
<dbReference type="Proteomes" id="UP000554482">
    <property type="component" value="Unassembled WGS sequence"/>
</dbReference>
<dbReference type="PANTHER" id="PTHR12835">
    <property type="entry name" value="BIOTIN PROTEIN LIGASE"/>
    <property type="match status" value="1"/>
</dbReference>
<dbReference type="InterPro" id="IPR045864">
    <property type="entry name" value="aa-tRNA-synth_II/BPL/LPL"/>
</dbReference>
<dbReference type="PROSITE" id="PS51733">
    <property type="entry name" value="BPL_LPL_CATALYTIC"/>
    <property type="match status" value="1"/>
</dbReference>
<dbReference type="OrthoDB" id="10250105at2759"/>
<evidence type="ECO:0000259" key="1">
    <source>
        <dbReference type="PROSITE" id="PS51733"/>
    </source>
</evidence>
<evidence type="ECO:0000313" key="3">
    <source>
        <dbReference type="Proteomes" id="UP000554482"/>
    </source>
</evidence>
<dbReference type="GO" id="GO:0004077">
    <property type="term" value="F:biotin--[biotin carboxyl-carrier protein] ligase activity"/>
    <property type="evidence" value="ECO:0007669"/>
    <property type="project" value="TreeGrafter"/>
</dbReference>
<evidence type="ECO:0000313" key="2">
    <source>
        <dbReference type="EMBL" id="KAF5193079.1"/>
    </source>
</evidence>
<gene>
    <name evidence="2" type="ORF">FRX31_017334</name>
</gene>
<dbReference type="SUPFAM" id="SSF55681">
    <property type="entry name" value="Class II aaRS and biotin synthetases"/>
    <property type="match status" value="1"/>
</dbReference>
<dbReference type="EMBL" id="JABWDY010020537">
    <property type="protein sequence ID" value="KAF5193079.1"/>
    <property type="molecule type" value="Genomic_DNA"/>
</dbReference>
<keyword evidence="3" id="KW-1185">Reference proteome</keyword>
<feature type="non-terminal residue" evidence="2">
    <location>
        <position position="93"/>
    </location>
</feature>
<reference evidence="2 3" key="1">
    <citation type="submission" date="2020-06" db="EMBL/GenBank/DDBJ databases">
        <title>Transcriptomic and genomic resources for Thalictrum thalictroides and T. hernandezii: Facilitating candidate gene discovery in an emerging model plant lineage.</title>
        <authorList>
            <person name="Arias T."/>
            <person name="Riano-Pachon D.M."/>
            <person name="Di Stilio V.S."/>
        </authorList>
    </citation>
    <scope>NUCLEOTIDE SEQUENCE [LARGE SCALE GENOMIC DNA]</scope>
    <source>
        <strain evidence="3">cv. WT478/WT964</strain>
        <tissue evidence="2">Leaves</tissue>
    </source>
</reference>
<dbReference type="Pfam" id="PF03099">
    <property type="entry name" value="BPL_LplA_LipB"/>
    <property type="match status" value="1"/>
</dbReference>
<dbReference type="GO" id="GO:0005737">
    <property type="term" value="C:cytoplasm"/>
    <property type="evidence" value="ECO:0007669"/>
    <property type="project" value="TreeGrafter"/>
</dbReference>
<feature type="domain" description="BPL/LPL catalytic" evidence="1">
    <location>
        <begin position="1"/>
        <end position="93"/>
    </location>
</feature>
<accession>A0A7J6W6N8</accession>
<dbReference type="Gene3D" id="3.30.930.10">
    <property type="entry name" value="Bira Bifunctional Protein, Domain 2"/>
    <property type="match status" value="1"/>
</dbReference>